<dbReference type="PANTHER" id="PTHR24177:SF329">
    <property type="entry name" value="ANKYRIN REPEAT PROTEIN"/>
    <property type="match status" value="1"/>
</dbReference>
<feature type="transmembrane region" description="Helical" evidence="1">
    <location>
        <begin position="589"/>
        <end position="613"/>
    </location>
</feature>
<accession>A0AAV5KAA9</accession>
<dbReference type="InterPro" id="IPR026961">
    <property type="entry name" value="PGG_dom"/>
</dbReference>
<evidence type="ECO:0000313" key="4">
    <source>
        <dbReference type="Proteomes" id="UP001054252"/>
    </source>
</evidence>
<keyword evidence="1" id="KW-0472">Membrane</keyword>
<evidence type="ECO:0000256" key="1">
    <source>
        <dbReference type="SAM" id="Phobius"/>
    </source>
</evidence>
<dbReference type="Pfam" id="PF14223">
    <property type="entry name" value="Retrotran_gag_2"/>
    <property type="match status" value="1"/>
</dbReference>
<dbReference type="AlphaFoldDB" id="A0AAV5KAA9"/>
<reference evidence="3 4" key="1">
    <citation type="journal article" date="2021" name="Commun. Biol.">
        <title>The genome of Shorea leprosula (Dipterocarpaceae) highlights the ecological relevance of drought in aseasonal tropical rainforests.</title>
        <authorList>
            <person name="Ng K.K.S."/>
            <person name="Kobayashi M.J."/>
            <person name="Fawcett J.A."/>
            <person name="Hatakeyama M."/>
            <person name="Paape T."/>
            <person name="Ng C.H."/>
            <person name="Ang C.C."/>
            <person name="Tnah L.H."/>
            <person name="Lee C.T."/>
            <person name="Nishiyama T."/>
            <person name="Sese J."/>
            <person name="O'Brien M.J."/>
            <person name="Copetti D."/>
            <person name="Mohd Noor M.I."/>
            <person name="Ong R.C."/>
            <person name="Putra M."/>
            <person name="Sireger I.Z."/>
            <person name="Indrioko S."/>
            <person name="Kosugi Y."/>
            <person name="Izuno A."/>
            <person name="Isagi Y."/>
            <person name="Lee S.L."/>
            <person name="Shimizu K.K."/>
        </authorList>
    </citation>
    <scope>NUCLEOTIDE SEQUENCE [LARGE SCALE GENOMIC DNA]</scope>
    <source>
        <strain evidence="3">214</strain>
    </source>
</reference>
<dbReference type="Gene3D" id="1.25.40.20">
    <property type="entry name" value="Ankyrin repeat-containing domain"/>
    <property type="match status" value="1"/>
</dbReference>
<gene>
    <name evidence="3" type="ORF">SLEP1_g30428</name>
</gene>
<dbReference type="PANTHER" id="PTHR24177">
    <property type="entry name" value="CASKIN"/>
    <property type="match status" value="1"/>
</dbReference>
<protein>
    <recommendedName>
        <fullName evidence="2">PGG domain-containing protein</fullName>
    </recommendedName>
</protein>
<sequence>MEIATLPPNTIVPEVLGEYNYERWSISIEHYLAAQDVWDVIEPIPTTEEIYEERVWNKKNALALHAIKISCGAKAFDLIKKKKSARDAWKALHDMSNVSVYDYIPRRHEFVRSDTTTELEIELQGILHESICKGSKRRVERVVYRLLDIRADRKILKPALHAAITAGQEDIACFLYRETPSEFLHRDYGFILLEECVTKKMFKIAWDLLNHFPHWATKESSEGYMPIILRVAKTPPPFHRRSIEVNVELINPSDAAHDASGEERSCYQSCLQFLKALRRKLVTPLLKILDVCARKVVSFLCEKLRGLQQDQVLQNRAEEAIYEAIKNGIPDIVIEIEPTKNLLWASASTRYEVLKTMVAYAIEHRQEEVAKYLYKYRADIFSDIDEDGNNNLHLAAKLAPHFQLDRISGAALQLQSELRWFKSVEAIVPRFYTEQKNKNGETPCQVFVKEHKNLLKEAEEWMKRTAESSTVVGALIITIMFAAAFTVPGGNDQNTGFPVFLNTTAPAESFTVTPFKVFIVSDAISLFTASSSVFMFLGILTSRYTYEDFLISLPMKLIVGISSLFISIATLTVAFCATLYVMLRGQGKEVILITVLAGIPIMSFALLQFRLLVEIIASTLRPAIFVRKTATAQLVEWLGDNIPILPFVVKIWVRMYRLYMRS</sequence>
<proteinExistence type="predicted"/>
<dbReference type="EMBL" id="BPVZ01000054">
    <property type="protein sequence ID" value="GKV20275.1"/>
    <property type="molecule type" value="Genomic_DNA"/>
</dbReference>
<dbReference type="Pfam" id="PF13962">
    <property type="entry name" value="PGG"/>
    <property type="match status" value="1"/>
</dbReference>
<comment type="caution">
    <text evidence="3">The sequence shown here is derived from an EMBL/GenBank/DDBJ whole genome shotgun (WGS) entry which is preliminary data.</text>
</comment>
<evidence type="ECO:0000259" key="2">
    <source>
        <dbReference type="Pfam" id="PF13962"/>
    </source>
</evidence>
<keyword evidence="4" id="KW-1185">Reference proteome</keyword>
<name>A0AAV5KAA9_9ROSI</name>
<dbReference type="InterPro" id="IPR036770">
    <property type="entry name" value="Ankyrin_rpt-contain_sf"/>
</dbReference>
<dbReference type="Proteomes" id="UP001054252">
    <property type="component" value="Unassembled WGS sequence"/>
</dbReference>
<organism evidence="3 4">
    <name type="scientific">Rubroshorea leprosula</name>
    <dbReference type="NCBI Taxonomy" id="152421"/>
    <lineage>
        <taxon>Eukaryota</taxon>
        <taxon>Viridiplantae</taxon>
        <taxon>Streptophyta</taxon>
        <taxon>Embryophyta</taxon>
        <taxon>Tracheophyta</taxon>
        <taxon>Spermatophyta</taxon>
        <taxon>Magnoliopsida</taxon>
        <taxon>eudicotyledons</taxon>
        <taxon>Gunneridae</taxon>
        <taxon>Pentapetalae</taxon>
        <taxon>rosids</taxon>
        <taxon>malvids</taxon>
        <taxon>Malvales</taxon>
        <taxon>Dipterocarpaceae</taxon>
        <taxon>Rubroshorea</taxon>
    </lineage>
</organism>
<feature type="transmembrane region" description="Helical" evidence="1">
    <location>
        <begin position="557"/>
        <end position="583"/>
    </location>
</feature>
<dbReference type="SUPFAM" id="SSF48403">
    <property type="entry name" value="Ankyrin repeat"/>
    <property type="match status" value="1"/>
</dbReference>
<feature type="transmembrane region" description="Helical" evidence="1">
    <location>
        <begin position="523"/>
        <end position="545"/>
    </location>
</feature>
<feature type="transmembrane region" description="Helical" evidence="1">
    <location>
        <begin position="471"/>
        <end position="490"/>
    </location>
</feature>
<feature type="domain" description="PGG" evidence="2">
    <location>
        <begin position="459"/>
        <end position="581"/>
    </location>
</feature>
<keyword evidence="1" id="KW-0812">Transmembrane</keyword>
<keyword evidence="1" id="KW-1133">Transmembrane helix</keyword>
<evidence type="ECO:0000313" key="3">
    <source>
        <dbReference type="EMBL" id="GKV20275.1"/>
    </source>
</evidence>
<dbReference type="GO" id="GO:0016020">
    <property type="term" value="C:membrane"/>
    <property type="evidence" value="ECO:0007669"/>
    <property type="project" value="TreeGrafter"/>
</dbReference>